<dbReference type="GO" id="GO:0008233">
    <property type="term" value="F:peptidase activity"/>
    <property type="evidence" value="ECO:0007669"/>
    <property type="project" value="UniProtKB-KW"/>
</dbReference>
<evidence type="ECO:0000313" key="1">
    <source>
        <dbReference type="EMBL" id="GFS10382.1"/>
    </source>
</evidence>
<comment type="caution">
    <text evidence="1">The sequence shown here is derived from an EMBL/GenBank/DDBJ whole genome shotgun (WGS) entry which is preliminary data.</text>
</comment>
<proteinExistence type="predicted"/>
<dbReference type="EMBL" id="BMAT01013331">
    <property type="protein sequence ID" value="GFS10382.1"/>
    <property type="molecule type" value="Genomic_DNA"/>
</dbReference>
<dbReference type="Proteomes" id="UP000762676">
    <property type="component" value="Unassembled WGS sequence"/>
</dbReference>
<keyword evidence="2" id="KW-1185">Reference proteome</keyword>
<dbReference type="AlphaFoldDB" id="A0AAV4IJV1"/>
<sequence>MDLYQAYGCFLHANRNLWTTRSTFKAGACAVIKACYDLGYDHNKARTAFQPTGLDVSSCNLLTLSVQLGAGSTKENVMVSTGRSPILELDTTDATGVITAEAADFSTVSIDITTDADGQNVVASSENEVNFTVEPGVPLFAKFSSQAATDTAVTVTFA</sequence>
<organism evidence="1 2">
    <name type="scientific">Elysia marginata</name>
    <dbReference type="NCBI Taxonomy" id="1093978"/>
    <lineage>
        <taxon>Eukaryota</taxon>
        <taxon>Metazoa</taxon>
        <taxon>Spiralia</taxon>
        <taxon>Lophotrochozoa</taxon>
        <taxon>Mollusca</taxon>
        <taxon>Gastropoda</taxon>
        <taxon>Heterobranchia</taxon>
        <taxon>Euthyneura</taxon>
        <taxon>Panpulmonata</taxon>
        <taxon>Sacoglossa</taxon>
        <taxon>Placobranchoidea</taxon>
        <taxon>Plakobranchidae</taxon>
        <taxon>Elysia</taxon>
    </lineage>
</organism>
<protein>
    <submittedName>
        <fullName evidence="1">Neutral protease</fullName>
    </submittedName>
</protein>
<reference evidence="1 2" key="1">
    <citation type="journal article" date="2021" name="Elife">
        <title>Chloroplast acquisition without the gene transfer in kleptoplastic sea slugs, Plakobranchus ocellatus.</title>
        <authorList>
            <person name="Maeda T."/>
            <person name="Takahashi S."/>
            <person name="Yoshida T."/>
            <person name="Shimamura S."/>
            <person name="Takaki Y."/>
            <person name="Nagai Y."/>
            <person name="Toyoda A."/>
            <person name="Suzuki Y."/>
            <person name="Arimoto A."/>
            <person name="Ishii H."/>
            <person name="Satoh N."/>
            <person name="Nishiyama T."/>
            <person name="Hasebe M."/>
            <person name="Maruyama T."/>
            <person name="Minagawa J."/>
            <person name="Obokata J."/>
            <person name="Shigenobu S."/>
        </authorList>
    </citation>
    <scope>NUCLEOTIDE SEQUENCE [LARGE SCALE GENOMIC DNA]</scope>
</reference>
<dbReference type="Gene3D" id="1.10.390.10">
    <property type="entry name" value="Neutral Protease Domain 2"/>
    <property type="match status" value="1"/>
</dbReference>
<dbReference type="GO" id="GO:0006508">
    <property type="term" value="P:proteolysis"/>
    <property type="evidence" value="ECO:0007669"/>
    <property type="project" value="UniProtKB-KW"/>
</dbReference>
<gene>
    <name evidence="1" type="ORF">ElyMa_006645000</name>
</gene>
<keyword evidence="1" id="KW-0645">Protease</keyword>
<accession>A0AAV4IJV1</accession>
<evidence type="ECO:0000313" key="2">
    <source>
        <dbReference type="Proteomes" id="UP000762676"/>
    </source>
</evidence>
<dbReference type="InterPro" id="IPR027268">
    <property type="entry name" value="Peptidase_M4/M1_CTD_sf"/>
</dbReference>
<keyword evidence="1" id="KW-0378">Hydrolase</keyword>
<name>A0AAV4IJV1_9GAST</name>